<feature type="compositionally biased region" description="Basic and acidic residues" evidence="1">
    <location>
        <begin position="17"/>
        <end position="30"/>
    </location>
</feature>
<evidence type="ECO:0000256" key="1">
    <source>
        <dbReference type="SAM" id="MobiDB-lite"/>
    </source>
</evidence>
<evidence type="ECO:0000313" key="2">
    <source>
        <dbReference type="EMBL" id="KAF8883180.1"/>
    </source>
</evidence>
<protein>
    <submittedName>
        <fullName evidence="2">Uncharacterized protein</fullName>
    </submittedName>
</protein>
<feature type="region of interest" description="Disordered" evidence="1">
    <location>
        <begin position="45"/>
        <end position="91"/>
    </location>
</feature>
<organism evidence="2 3">
    <name type="scientific">Gymnopilus junonius</name>
    <name type="common">Spectacular rustgill mushroom</name>
    <name type="synonym">Gymnopilus spectabilis subsp. junonius</name>
    <dbReference type="NCBI Taxonomy" id="109634"/>
    <lineage>
        <taxon>Eukaryota</taxon>
        <taxon>Fungi</taxon>
        <taxon>Dikarya</taxon>
        <taxon>Basidiomycota</taxon>
        <taxon>Agaricomycotina</taxon>
        <taxon>Agaricomycetes</taxon>
        <taxon>Agaricomycetidae</taxon>
        <taxon>Agaricales</taxon>
        <taxon>Agaricineae</taxon>
        <taxon>Hymenogastraceae</taxon>
        <taxon>Gymnopilus</taxon>
    </lineage>
</organism>
<feature type="region of interest" description="Disordered" evidence="1">
    <location>
        <begin position="209"/>
        <end position="229"/>
    </location>
</feature>
<evidence type="ECO:0000313" key="3">
    <source>
        <dbReference type="Proteomes" id="UP000724874"/>
    </source>
</evidence>
<reference evidence="2" key="1">
    <citation type="submission" date="2020-11" db="EMBL/GenBank/DDBJ databases">
        <authorList>
            <consortium name="DOE Joint Genome Institute"/>
            <person name="Ahrendt S."/>
            <person name="Riley R."/>
            <person name="Andreopoulos W."/>
            <person name="LaButti K."/>
            <person name="Pangilinan J."/>
            <person name="Ruiz-duenas F.J."/>
            <person name="Barrasa J.M."/>
            <person name="Sanchez-Garcia M."/>
            <person name="Camarero S."/>
            <person name="Miyauchi S."/>
            <person name="Serrano A."/>
            <person name="Linde D."/>
            <person name="Babiker R."/>
            <person name="Drula E."/>
            <person name="Ayuso-Fernandez I."/>
            <person name="Pacheco R."/>
            <person name="Padilla G."/>
            <person name="Ferreira P."/>
            <person name="Barriuso J."/>
            <person name="Kellner H."/>
            <person name="Castanera R."/>
            <person name="Alfaro M."/>
            <person name="Ramirez L."/>
            <person name="Pisabarro A.G."/>
            <person name="Kuo A."/>
            <person name="Tritt A."/>
            <person name="Lipzen A."/>
            <person name="He G."/>
            <person name="Yan M."/>
            <person name="Ng V."/>
            <person name="Cullen D."/>
            <person name="Martin F."/>
            <person name="Rosso M.-N."/>
            <person name="Henrissat B."/>
            <person name="Hibbett D."/>
            <person name="Martinez A.T."/>
            <person name="Grigoriev I.V."/>
        </authorList>
    </citation>
    <scope>NUCLEOTIDE SEQUENCE</scope>
    <source>
        <strain evidence="2">AH 44721</strain>
    </source>
</reference>
<feature type="region of interest" description="Disordered" evidence="1">
    <location>
        <begin position="1"/>
        <end position="30"/>
    </location>
</feature>
<feature type="compositionally biased region" description="Polar residues" evidence="1">
    <location>
        <begin position="1"/>
        <end position="16"/>
    </location>
</feature>
<keyword evidence="3" id="KW-1185">Reference proteome</keyword>
<gene>
    <name evidence="2" type="ORF">CPB84DRAFT_1851031</name>
</gene>
<comment type="caution">
    <text evidence="2">The sequence shown here is derived from an EMBL/GenBank/DDBJ whole genome shotgun (WGS) entry which is preliminary data.</text>
</comment>
<dbReference type="Proteomes" id="UP000724874">
    <property type="component" value="Unassembled WGS sequence"/>
</dbReference>
<sequence>MSSTTHSGSQHENNLPKQEKKTRIHKKLDGIDREYFHNTIKVTRYPNARTKKRTASQPTGLHKPEVLLAPRPVSSGRSNSFPGSSAAESRPDLMDATVQETCIENPVFLPSRSPSPLPSGDGALSIDSRTDGTMHTGTGFNDVARAHPATATLPYASGQTPKTNWPGPSYETLPAPFSMILSPDELTFRAYPVEASQSCEEEWIANSMHQSHHPSTAPDFRLDSNSPQSLAGQMSYSMAYEQPFFPNQPRVSAQRFDQEQIALLYSAGHSGSFEMHHEAAGSGSSSENNLFTTQQAYNAGYFTENGNINYNSDTFSNSIINHHPEHLGYLAHQQELYPQNGGTP</sequence>
<feature type="compositionally biased region" description="Low complexity" evidence="1">
    <location>
        <begin position="74"/>
        <end position="85"/>
    </location>
</feature>
<dbReference type="AlphaFoldDB" id="A0A9P5NFA6"/>
<accession>A0A9P5NFA6</accession>
<proteinExistence type="predicted"/>
<name>A0A9P5NFA6_GYMJU</name>
<dbReference type="EMBL" id="JADNYJ010000117">
    <property type="protein sequence ID" value="KAF8883180.1"/>
    <property type="molecule type" value="Genomic_DNA"/>
</dbReference>